<feature type="chain" id="PRO_5046479943" evidence="1">
    <location>
        <begin position="22"/>
        <end position="101"/>
    </location>
</feature>
<sequence>MNKFLMGLVFSSVAASFQSLAASAEEEWKCYVMLDSGERQIVHYRFTPESNVDTESQLKALPVYADNGISQLNVKKYFECRPKFSDFENRKARSLEDKTPM</sequence>
<dbReference type="InterPro" id="IPR049848">
    <property type="entry name" value="TapY2-like"/>
</dbReference>
<reference evidence="3" key="1">
    <citation type="journal article" date="2019" name="Int. J. Syst. Evol. Microbiol.">
        <title>The Global Catalogue of Microorganisms (GCM) 10K type strain sequencing project: providing services to taxonomists for standard genome sequencing and annotation.</title>
        <authorList>
            <consortium name="The Broad Institute Genomics Platform"/>
            <consortium name="The Broad Institute Genome Sequencing Center for Infectious Disease"/>
            <person name="Wu L."/>
            <person name="Ma J."/>
        </authorList>
    </citation>
    <scope>NUCLEOTIDE SEQUENCE [LARGE SCALE GENOMIC DNA]</scope>
    <source>
        <strain evidence="3">CGMCC 1.10992</strain>
    </source>
</reference>
<dbReference type="EMBL" id="JBHUHT010000016">
    <property type="protein sequence ID" value="MFD2097242.1"/>
    <property type="molecule type" value="Genomic_DNA"/>
</dbReference>
<organism evidence="2 3">
    <name type="scientific">Corallincola platygyrae</name>
    <dbReference type="NCBI Taxonomy" id="1193278"/>
    <lineage>
        <taxon>Bacteria</taxon>
        <taxon>Pseudomonadati</taxon>
        <taxon>Pseudomonadota</taxon>
        <taxon>Gammaproteobacteria</taxon>
        <taxon>Alteromonadales</taxon>
        <taxon>Psychromonadaceae</taxon>
        <taxon>Corallincola</taxon>
    </lineage>
</organism>
<accession>A0ABW4XPM6</accession>
<dbReference type="RefSeq" id="WP_345339836.1">
    <property type="nucleotide sequence ID" value="NZ_BAABLI010000012.1"/>
</dbReference>
<gene>
    <name evidence="2" type="ORF">ACFSJ3_14695</name>
</gene>
<dbReference type="Proteomes" id="UP001597380">
    <property type="component" value="Unassembled WGS sequence"/>
</dbReference>
<keyword evidence="3" id="KW-1185">Reference proteome</keyword>
<keyword evidence="1" id="KW-0732">Signal</keyword>
<feature type="signal peptide" evidence="1">
    <location>
        <begin position="1"/>
        <end position="21"/>
    </location>
</feature>
<dbReference type="NCBIfam" id="NF038109">
    <property type="entry name" value="tapY2_fam"/>
    <property type="match status" value="1"/>
</dbReference>
<comment type="caution">
    <text evidence="2">The sequence shown here is derived from an EMBL/GenBank/DDBJ whole genome shotgun (WGS) entry which is preliminary data.</text>
</comment>
<proteinExistence type="predicted"/>
<name>A0ABW4XPM6_9GAMM</name>
<evidence type="ECO:0000313" key="3">
    <source>
        <dbReference type="Proteomes" id="UP001597380"/>
    </source>
</evidence>
<evidence type="ECO:0000256" key="1">
    <source>
        <dbReference type="SAM" id="SignalP"/>
    </source>
</evidence>
<protein>
    <submittedName>
        <fullName evidence="2">TapY2 family type IVa secretion system protein</fullName>
    </submittedName>
</protein>
<evidence type="ECO:0000313" key="2">
    <source>
        <dbReference type="EMBL" id="MFD2097242.1"/>
    </source>
</evidence>